<sequence>MAARRRPVSATEIARQIAEDVRALNYATLPADGYPGLAFPGDVYDVLGALGPAVVSLTQGLNQLATFLQGQARRPGLHDTSSPFAGRPTNAITAATVSLATANQSLRSAAALLGQAQQDIAGLAVLDT</sequence>
<name>F8B0C8_9ACTN</name>
<gene>
    <name evidence="1" type="ordered locus">FsymDg_1269</name>
</gene>
<reference evidence="1 2" key="1">
    <citation type="submission" date="2011-05" db="EMBL/GenBank/DDBJ databases">
        <title>Complete sequence of chromosome of Frankia symbiont of Datisca glomerata.</title>
        <authorList>
            <consortium name="US DOE Joint Genome Institute"/>
            <person name="Lucas S."/>
            <person name="Han J."/>
            <person name="Lapidus A."/>
            <person name="Cheng J.-F."/>
            <person name="Goodwin L."/>
            <person name="Pitluck S."/>
            <person name="Peters L."/>
            <person name="Mikhailova N."/>
            <person name="Chertkov O."/>
            <person name="Teshima H."/>
            <person name="Han C."/>
            <person name="Tapia R."/>
            <person name="Land M."/>
            <person name="Hauser L."/>
            <person name="Kyrpides N."/>
            <person name="Ivanova N."/>
            <person name="Pagani I."/>
            <person name="Berry A."/>
            <person name="Pawlowski K."/>
            <person name="Persson T."/>
            <person name="Vanden Heuvel B."/>
            <person name="Benson D."/>
            <person name="Woyke T."/>
        </authorList>
    </citation>
    <scope>NUCLEOTIDE SEQUENCE [LARGE SCALE GENOMIC DNA]</scope>
    <source>
        <strain evidence="2">4085684</strain>
    </source>
</reference>
<proteinExistence type="predicted"/>
<dbReference type="HOGENOM" id="CLU_1956382_0_0_11"/>
<dbReference type="AlphaFoldDB" id="F8B0C8"/>
<protein>
    <submittedName>
        <fullName evidence="1">Uncharacterized protein</fullName>
    </submittedName>
</protein>
<accession>F8B0C8</accession>
<keyword evidence="2" id="KW-1185">Reference proteome</keyword>
<dbReference type="RefSeq" id="WP_013872728.1">
    <property type="nucleotide sequence ID" value="NC_015656.1"/>
</dbReference>
<evidence type="ECO:0000313" key="1">
    <source>
        <dbReference type="EMBL" id="AEH08754.1"/>
    </source>
</evidence>
<dbReference type="EMBL" id="CP002801">
    <property type="protein sequence ID" value="AEH08754.1"/>
    <property type="molecule type" value="Genomic_DNA"/>
</dbReference>
<dbReference type="Proteomes" id="UP000001549">
    <property type="component" value="Chromosome"/>
</dbReference>
<dbReference type="eggNOG" id="ENOG502ZSG3">
    <property type="taxonomic scope" value="Bacteria"/>
</dbReference>
<dbReference type="KEGG" id="fsy:FsymDg_1269"/>
<organism evidence="1 2">
    <name type="scientific">Candidatus Protofrankia datiscae</name>
    <dbReference type="NCBI Taxonomy" id="2716812"/>
    <lineage>
        <taxon>Bacteria</taxon>
        <taxon>Bacillati</taxon>
        <taxon>Actinomycetota</taxon>
        <taxon>Actinomycetes</taxon>
        <taxon>Frankiales</taxon>
        <taxon>Frankiaceae</taxon>
        <taxon>Protofrankia</taxon>
    </lineage>
</organism>
<dbReference type="STRING" id="656024.FsymDg_1269"/>
<evidence type="ECO:0000313" key="2">
    <source>
        <dbReference type="Proteomes" id="UP000001549"/>
    </source>
</evidence>